<dbReference type="SUPFAM" id="SSF54427">
    <property type="entry name" value="NTF2-like"/>
    <property type="match status" value="1"/>
</dbReference>
<dbReference type="EMBL" id="CP018155">
    <property type="protein sequence ID" value="APG64388.1"/>
    <property type="molecule type" value="Genomic_DNA"/>
</dbReference>
<dbReference type="Proteomes" id="UP000181898">
    <property type="component" value="Chromosome"/>
</dbReference>
<dbReference type="Gene3D" id="3.10.450.50">
    <property type="match status" value="1"/>
</dbReference>
<dbReference type="OrthoDB" id="1163083at2"/>
<evidence type="ECO:0000313" key="2">
    <source>
        <dbReference type="Proteomes" id="UP000181898"/>
    </source>
</evidence>
<name>A0A1L3JGX5_9FLAO</name>
<sequence>MTDNINNWHKAIISGDLTLLDAILDESVVFHSPILHKPQVGKKLAFMYLSAAYKVLLNDSFKYVKETSNETQAILEFETEIDGFYINGVDIITFNAEGKIIDFKVMLRPLKAIELVGGKMMEMLQKLG</sequence>
<dbReference type="KEGG" id="ten:LPB136_02965"/>
<keyword evidence="2" id="KW-1185">Reference proteome</keyword>
<dbReference type="AlphaFoldDB" id="A0A1L3JGX5"/>
<proteinExistence type="predicted"/>
<accession>A0A1L3JGX5</accession>
<dbReference type="InterPro" id="IPR032710">
    <property type="entry name" value="NTF2-like_dom_sf"/>
</dbReference>
<gene>
    <name evidence="1" type="ORF">LPB136_02965</name>
</gene>
<protein>
    <recommendedName>
        <fullName evidence="3">SnoaL-like domain-containing protein</fullName>
    </recommendedName>
</protein>
<reference evidence="1 2" key="1">
    <citation type="submission" date="2016-11" db="EMBL/GenBank/DDBJ databases">
        <title>Tenacibaculum sp. LPB0136, isolated from marine environment.</title>
        <authorList>
            <person name="Kim E."/>
            <person name="Yi H."/>
        </authorList>
    </citation>
    <scope>NUCLEOTIDE SEQUENCE [LARGE SCALE GENOMIC DNA]</scope>
    <source>
        <strain evidence="1 2">LPB0136</strain>
    </source>
</reference>
<organism evidence="1 2">
    <name type="scientific">Tenacibaculum todarodis</name>
    <dbReference type="NCBI Taxonomy" id="1850252"/>
    <lineage>
        <taxon>Bacteria</taxon>
        <taxon>Pseudomonadati</taxon>
        <taxon>Bacteroidota</taxon>
        <taxon>Flavobacteriia</taxon>
        <taxon>Flavobacteriales</taxon>
        <taxon>Flavobacteriaceae</taxon>
        <taxon>Tenacibaculum</taxon>
    </lineage>
</organism>
<dbReference type="RefSeq" id="WP_072554714.1">
    <property type="nucleotide sequence ID" value="NZ_CP018155.1"/>
</dbReference>
<evidence type="ECO:0000313" key="1">
    <source>
        <dbReference type="EMBL" id="APG64388.1"/>
    </source>
</evidence>
<dbReference type="STRING" id="1850252.LPB136_02965"/>
<evidence type="ECO:0008006" key="3">
    <source>
        <dbReference type="Google" id="ProtNLM"/>
    </source>
</evidence>